<gene>
    <name evidence="1" type="ORF">QX51_09650</name>
</gene>
<evidence type="ECO:0008006" key="3">
    <source>
        <dbReference type="Google" id="ProtNLM"/>
    </source>
</evidence>
<dbReference type="InterPro" id="IPR006379">
    <property type="entry name" value="HAD-SF_hydro_IIB"/>
</dbReference>
<dbReference type="PROSITE" id="PS01229">
    <property type="entry name" value="COF_2"/>
    <property type="match status" value="1"/>
</dbReference>
<dbReference type="SFLD" id="SFLDG01140">
    <property type="entry name" value="C2.B:_Phosphomannomutase_and_P"/>
    <property type="match status" value="1"/>
</dbReference>
<dbReference type="InterPro" id="IPR036412">
    <property type="entry name" value="HAD-like_sf"/>
</dbReference>
<dbReference type="STRING" id="1577792.QX51_09650"/>
<dbReference type="SUPFAM" id="SSF56784">
    <property type="entry name" value="HAD-like"/>
    <property type="match status" value="1"/>
</dbReference>
<dbReference type="InterPro" id="IPR023214">
    <property type="entry name" value="HAD_sf"/>
</dbReference>
<dbReference type="NCBIfam" id="TIGR00099">
    <property type="entry name" value="Cof-subfamily"/>
    <property type="match status" value="1"/>
</dbReference>
<dbReference type="GO" id="GO:0000287">
    <property type="term" value="F:magnesium ion binding"/>
    <property type="evidence" value="ECO:0007669"/>
    <property type="project" value="TreeGrafter"/>
</dbReference>
<dbReference type="InterPro" id="IPR000150">
    <property type="entry name" value="Cof"/>
</dbReference>
<dbReference type="Proteomes" id="UP000031189">
    <property type="component" value="Unassembled WGS sequence"/>
</dbReference>
<evidence type="ECO:0000313" key="1">
    <source>
        <dbReference type="EMBL" id="KHS57207.1"/>
    </source>
</evidence>
<protein>
    <recommendedName>
        <fullName evidence="3">Hydrolase</fullName>
    </recommendedName>
</protein>
<dbReference type="GO" id="GO:0016791">
    <property type="term" value="F:phosphatase activity"/>
    <property type="evidence" value="ECO:0007669"/>
    <property type="project" value="UniProtKB-ARBA"/>
</dbReference>
<keyword evidence="2" id="KW-1185">Reference proteome</keyword>
<dbReference type="OrthoDB" id="9810101at2"/>
<dbReference type="PANTHER" id="PTHR10000:SF25">
    <property type="entry name" value="PHOSPHATASE YKRA-RELATED"/>
    <property type="match status" value="1"/>
</dbReference>
<dbReference type="PANTHER" id="PTHR10000">
    <property type="entry name" value="PHOSPHOSERINE PHOSPHATASE"/>
    <property type="match status" value="1"/>
</dbReference>
<dbReference type="NCBIfam" id="TIGR01484">
    <property type="entry name" value="HAD-SF-IIB"/>
    <property type="match status" value="1"/>
</dbReference>
<name>A0A0B3W484_9FIRM</name>
<organism evidence="1 2">
    <name type="scientific">Terrisporobacter othiniensis</name>
    <dbReference type="NCBI Taxonomy" id="1577792"/>
    <lineage>
        <taxon>Bacteria</taxon>
        <taxon>Bacillati</taxon>
        <taxon>Bacillota</taxon>
        <taxon>Clostridia</taxon>
        <taxon>Peptostreptococcales</taxon>
        <taxon>Peptostreptococcaceae</taxon>
        <taxon>Terrisporobacter</taxon>
    </lineage>
</organism>
<accession>A0A0B3W484</accession>
<sequence length="260" mass="29955">MKNRKILFFDIDETLLSHKTFTIPESTKIALKKAKEKGHLIFINTGRTKSLIGDDIKEIGFDGYVCGCGTYIEVNDEVLYSNRVSKDNYNIILDSLKKYKLNAVLEGEEAIYVDENTEDDFLLSNLRKQNYPIKTYDLDNMTFNKMFIRYDDNKYIDDFCEDIKELFDYIDHGKGTRELVPKGHSKGSGIDFLVNHFNIDKENTFAFGDSNNDIPMLENVSNSIVMGNGNPDLFKKATFVTKHIDEDGIEHAMKYFKIID</sequence>
<dbReference type="GO" id="GO:0005829">
    <property type="term" value="C:cytosol"/>
    <property type="evidence" value="ECO:0007669"/>
    <property type="project" value="TreeGrafter"/>
</dbReference>
<dbReference type="Gene3D" id="3.40.50.1000">
    <property type="entry name" value="HAD superfamily/HAD-like"/>
    <property type="match status" value="1"/>
</dbReference>
<dbReference type="AlphaFoldDB" id="A0A0B3W484"/>
<dbReference type="Gene3D" id="3.30.1240.10">
    <property type="match status" value="1"/>
</dbReference>
<dbReference type="RefSeq" id="WP_039679697.1">
    <property type="nucleotide sequence ID" value="NZ_JAWGXO010000011.1"/>
</dbReference>
<dbReference type="EMBL" id="JWHR01000087">
    <property type="protein sequence ID" value="KHS57207.1"/>
    <property type="molecule type" value="Genomic_DNA"/>
</dbReference>
<reference evidence="1 2" key="1">
    <citation type="submission" date="2014-12" db="EMBL/GenBank/DDBJ databases">
        <title>Draft genome sequence of Terrisporobacter sp. 08-306576, isolated from the blood culture of a bacteremia patient.</title>
        <authorList>
            <person name="Lund L.C."/>
            <person name="Sydenham T.V."/>
            <person name="Hogh S.V."/>
            <person name="Skov M.N."/>
            <person name="Kemp M."/>
            <person name="Justesen U.S."/>
        </authorList>
    </citation>
    <scope>NUCLEOTIDE SEQUENCE [LARGE SCALE GENOMIC DNA]</scope>
    <source>
        <strain evidence="1 2">08-306576</strain>
    </source>
</reference>
<dbReference type="Pfam" id="PF08282">
    <property type="entry name" value="Hydrolase_3"/>
    <property type="match status" value="1"/>
</dbReference>
<evidence type="ECO:0000313" key="2">
    <source>
        <dbReference type="Proteomes" id="UP000031189"/>
    </source>
</evidence>
<proteinExistence type="predicted"/>
<comment type="caution">
    <text evidence="1">The sequence shown here is derived from an EMBL/GenBank/DDBJ whole genome shotgun (WGS) entry which is preliminary data.</text>
</comment>
<dbReference type="SFLD" id="SFLDS00003">
    <property type="entry name" value="Haloacid_Dehalogenase"/>
    <property type="match status" value="1"/>
</dbReference>